<evidence type="ECO:0000313" key="1">
    <source>
        <dbReference type="EMBL" id="ESP92386.1"/>
    </source>
</evidence>
<comment type="caution">
    <text evidence="1">The sequence shown here is derived from an EMBL/GenBank/DDBJ whole genome shotgun (WGS) entry which is preliminary data.</text>
</comment>
<protein>
    <submittedName>
        <fullName evidence="1">Uncharacterized protein</fullName>
    </submittedName>
</protein>
<proteinExistence type="predicted"/>
<dbReference type="AlphaFoldDB" id="V4H4J1"/>
<dbReference type="EMBL" id="AUSV01000060">
    <property type="protein sequence ID" value="ESP92386.1"/>
    <property type="molecule type" value="Genomic_DNA"/>
</dbReference>
<feature type="non-terminal residue" evidence="1">
    <location>
        <position position="1"/>
    </location>
</feature>
<organism evidence="1 2">
    <name type="scientific">Pseudoalteromonas luteoviolacea (strain 2ta16)</name>
    <dbReference type="NCBI Taxonomy" id="1353533"/>
    <lineage>
        <taxon>Bacteria</taxon>
        <taxon>Pseudomonadati</taxon>
        <taxon>Pseudomonadota</taxon>
        <taxon>Gammaproteobacteria</taxon>
        <taxon>Alteromonadales</taxon>
        <taxon>Pseudoalteromonadaceae</taxon>
        <taxon>Pseudoalteromonas</taxon>
    </lineage>
</organism>
<accession>V4H4J1</accession>
<name>V4H4J1_PSEL2</name>
<evidence type="ECO:0000313" key="2">
    <source>
        <dbReference type="Proteomes" id="UP000017820"/>
    </source>
</evidence>
<dbReference type="Proteomes" id="UP000017820">
    <property type="component" value="Unassembled WGS sequence"/>
</dbReference>
<gene>
    <name evidence="1" type="ORF">PL2TA16_04496</name>
</gene>
<sequence>GLAPKSMFISGGLVLKVRHCGLVPQAMFIGGGLVL</sequence>
<reference evidence="1 2" key="1">
    <citation type="submission" date="2013-07" db="EMBL/GenBank/DDBJ databases">
        <title>Draft genome sequence of Pseudoalteromonas luteoviolacea 2ta16.</title>
        <authorList>
            <person name="Allen E.E."/>
            <person name="Azam F."/>
            <person name="Podell S."/>
        </authorList>
    </citation>
    <scope>NUCLEOTIDE SEQUENCE [LARGE SCALE GENOMIC DNA]</scope>
    <source>
        <strain evidence="1 2">2ta16</strain>
    </source>
</reference>